<dbReference type="NCBIfam" id="NF033510">
    <property type="entry name" value="Ca_tandemer"/>
    <property type="match status" value="56"/>
</dbReference>
<feature type="domain" description="Bacterial Ig-like" evidence="2">
    <location>
        <begin position="1590"/>
        <end position="1666"/>
    </location>
</feature>
<evidence type="ECO:0000256" key="1">
    <source>
        <dbReference type="ARBA" id="ARBA00022729"/>
    </source>
</evidence>
<feature type="domain" description="Bacterial Ig-like" evidence="2">
    <location>
        <begin position="394"/>
        <end position="469"/>
    </location>
</feature>
<feature type="domain" description="Bacterial Ig-like" evidence="2">
    <location>
        <begin position="5359"/>
        <end position="5458"/>
    </location>
</feature>
<evidence type="ECO:0000259" key="2">
    <source>
        <dbReference type="Pfam" id="PF19077"/>
    </source>
</evidence>
<dbReference type="InterPro" id="IPR013517">
    <property type="entry name" value="FG-GAP"/>
</dbReference>
<accession>A0A7W3FZL0</accession>
<feature type="domain" description="Bacterial Ig-like" evidence="2">
    <location>
        <begin position="180"/>
        <end position="269"/>
    </location>
</feature>
<dbReference type="InterPro" id="IPR048051">
    <property type="entry name" value="BapA-like_prefix-like"/>
</dbReference>
<feature type="domain" description="Bacterial Ig-like" evidence="2">
    <location>
        <begin position="1793"/>
        <end position="1865"/>
    </location>
</feature>
<feature type="domain" description="Bacterial Ig-like" evidence="2">
    <location>
        <begin position="5768"/>
        <end position="5861"/>
    </location>
</feature>
<gene>
    <name evidence="4" type="ORF">HV245_12545</name>
</gene>
<feature type="domain" description="Bacterial Ig-like" evidence="2">
    <location>
        <begin position="979"/>
        <end position="1060"/>
    </location>
</feature>
<dbReference type="RefSeq" id="WP_181479071.1">
    <property type="nucleotide sequence ID" value="NZ_CP056697.1"/>
</dbReference>
<evidence type="ECO:0000313" key="4">
    <source>
        <dbReference type="EMBL" id="MBA7898978.1"/>
    </source>
</evidence>
<dbReference type="InterPro" id="IPR019960">
    <property type="entry name" value="T1SS_VCA0849"/>
</dbReference>
<feature type="domain" description="Bacterial Ig-like" evidence="2">
    <location>
        <begin position="6089"/>
        <end position="6182"/>
    </location>
</feature>
<dbReference type="Gene3D" id="2.60.40.10">
    <property type="entry name" value="Immunoglobulins"/>
    <property type="match status" value="63"/>
</dbReference>
<dbReference type="SUPFAM" id="SSF51120">
    <property type="entry name" value="beta-Roll"/>
    <property type="match status" value="1"/>
</dbReference>
<dbReference type="SUPFAM" id="SSF69318">
    <property type="entry name" value="Integrin alpha N-terminal domain"/>
    <property type="match status" value="1"/>
</dbReference>
<feature type="domain" description="Bacterial Ig-like" evidence="2">
    <location>
        <begin position="5982"/>
        <end position="6074"/>
    </location>
</feature>
<dbReference type="NCBIfam" id="NF033677">
    <property type="entry name" value="biofilm_BapA_N"/>
    <property type="match status" value="1"/>
</dbReference>
<dbReference type="InterPro" id="IPR049826">
    <property type="entry name" value="Ig-like_ice"/>
</dbReference>
<sequence length="7222" mass="717850">MSLIIDVISRKTSVKQTLINPGDVTVVIYEPSVVQVHAQASAVARYVREGNDLLIYMQDGTVVRCNGYFLQAANSTEQSELVFADGQQLTHVIFADTAAGGLAPVELVAHTAAIESIAPFLDTVAQTSTFPWGWLAGAAVGGGALGALLASGGGDDSKTEVVNNPPPAEPGNATPSFLVTDNQGDQRGILATNDITDDTTPTFSGSGQAGATIQIKDSNGNTIASTQVDSNGHWSVSLPTQSAGEHTWSVVQIVGNTITDAGSITLTIDNSQAAVQVATTAGDNIINASEQAGGFTLSGSSSHLAQGTELTVTLNGKTYTTTVGANGAWSVQVPTADAQALAEGNQAVLVSGKDATGNTVTGAQLLTVDTQPPTLAINAIAQDNIVSAAEHNAALVLSGTSNAEAGQTVTLTVNGKSHTAIVGSDGTWQVTLPAAEVQALTEGNYAVNASVSDRAGNATSNSANFTVDTSAPVVSVNTVAGDDVLNTAEQIVAQIISGRVSGASPGDTVTVKLGATVLTGVVLADGTWNVALDPAVTRTLARGPNDLIVTVTDAAGNTGTVTHNITLAGVAPQVAIDPISGDNVLNALESQQPLTLSGTSNLPDGGTVNVTLNNVTYSAQVNGGVWSLSVPVSDVLNLANTNYIVTASATDVTGNTGTAQSNLLVDTVLPQVIINTFAGDNVVNNAEAAADQTLSGRVVGAVQGDTVTIELGGNTYTATVGSNLTWSVNVPAADLQALGDGALTINASVTNGHGNTGNGERDITISATLPGLRINTISGDDVINALEQQQDLVISGSSSHLPAGTTVTVTLGNETYQGVTDSNGNWQVGVPAADLQALSAGTVVVTASATDPAGNPVSIDHNVLVDAGEVAIAINIVSGDDIINAAEKGSPLTLTGTTLGVEAGQIVVVKFAGQTLTTTVQNDGSWSLTVPASTVSSLSDGATEITATVTNTSGNTGDTSRTITVDSQAPALSIDSLTADNIINATESGQDLSITGTTDAQPGQTVTVTLNGQTYQGTVQSDGTWSVTVPAANVDALADGNATVTASVNDVAGNPTSVSRVALVDATPPVVTINPVATDNVINTPEHAQAQIISGTVTGAQAGDIVTVTLNNENYTTVVDASGNWSLGVPASVVSGLADGSYPVSVSVTDKAGNTGSQSLTVTVDTAAPVIGINTIAGDDVINASEKGADVQITGTSDQPVNTAITVTLNGQNYTATTDASGNWSVTVPASAVTALGQANYTVTAAVTSGIGNSATASHNLLVDSALPGVTINPVATDDIINAAEAGVAQTISGQVTGATVGDTVTVTLGGNTYTTTVQPGLSWSVSVPAADIQALGNGDLTVSASVTNENGNTGSGTRDITVDANLPGLRVDTVAGDDVVNIIEHGQALVITGSSSGLAEGTPLTVTINNVEYTTAVQADGSWSVGVTAAQVSAWPAGTVNIAVSGESSANNPVSITHPVTVDLTPAAISINTIATDDVINAAEKGADLTLSGTTTNVEAGQTVTVTFGGKNYTASVASDGSWTATVPAADLASLTDGAATAQASVSNVNGNSASAVHNYSVDNSAPTIIINTVASDNIVNGSEADAGVTVSGSTTAEAGQIVTVTLNSPTVQTYQATVQADGTWSINIPAADLAALTDGSHTLTATVNDKAGNPASTTHNLAVDLTVPVLTINTIAGDDIINAAEHGQALVISGSSTGGEAGDVVTVTLNSKTYTTTLDASGNWSVGVPAADVTALGSGSQTVTASVTDAAGNSDSETHTVTVNLTAPTIGINTIATDDVINASEKGADLQISGTSNQPAGTTITLTLNGQNYTATTDAAGNWSTTVPASAVGALGEASYTVTANVTDSAGNSNSASHNVQVNTALPGVTLNPVATDDIINATESGSAQTISGQVTGATAGDTVTVMLGGKTYTATVQGNLSWSVDVPAADIQAIGNGDLTVNASVTNGVGNTGSGSRDITIDANLPGLRVDTVAGDDVVNSIEHAQALVITGSSSGLAAGAALTVVINTVTYAATVLADGTWSVGVPAADVGNWPAGTVDITVSGASSAGNPVTITHPVTVDLAAVAISINTVSGDDVINAAEKGADLTLSGSTSGVEAGQTVTVTFGGKTYTATVAGDGSWTTSVPAADLNALRDGDATVQASVSNVNGNTASATHAYSVDATAPTLSINTIATDDILNAAEAGNPLTINGTSSAEAGQTVTVTLNGVGYTGTVQADGSWSVSVPTADLSNLIASPYTVSASVNDKAGNPATATHGLAVDLTVPVLTINTVSGDDIINASEHGQALVISGSSTGGEAGDVITVTLNSKTYTTTLDASGNWSVGVPAADVTALGSGAQTITATITDAAGNLDDASRTVTVNLTSPTIGINTIATDDVINATEKGADLQITGTSNQPAGTTVTVTLNGQNYTATTDASGNWSTTVPASAVSALGEANYTVTANVTDSAGNSNSASHSVLVNSALPAVTINAVATDDIINAAESGNAQTISGQVTGAAAGNTVTVTLGGNTYTATVQANLSWSVSVPAADIQAIGNGSLTVNASVTNGVGNTGSGTRDITIDANLPGLRVDTVAGDDVINSIEHSQALVVTGSSTGLTAGTALTVVINNVTYGATVLADGTWNLGVPAADVSNWPAGTVDITVSGTNSAGTTSTITHPVTVDLAAVAITINTLSGDDVINAVEKGETLVVSGSTSGVEAGQTVTVTFGGKNYTTTVEANGSWTVNVLPADLAALPDGAGNVQVSVSNINGNSAQADRAYSVDATAPLVTINTIAGDDILNVSEAGAGITISGTTTAQAGQTLTVTLNNNTYQTTVQADGTWSVNVPATDLSGLTASSYTVTATVSDKAGNPASADHALAVDVTAPDLTINTVAGDDIINAIEHGQALVVSGTSTGAAAGDVVTVNLNGKNYTTTLDASGNWSVGIPAADVTALATGSQTITASLSDRAGNSDSTTHDVTVDLSGPTLTINTVSGDDIINNTEKTQDLTISGGSSGLATGTTVTVMLNGLAYSATTDGSGNWSVTVPASAVGALGEAVYSISATATDSAGNSGSTTHTVNVESLLPGVIINTVAGDDIINAAEIAVNQTISGQVTGTAEAGNTVTVTLGGNQYTATVQPDLSWSVSVPAADLQALGNGELTISASVTNTTGNTGTATHDIVIDANLPGLRVDTVAGDDVVNIIEHGQALVVTGSSTGLAAGTPLTAEINGVTYGATVLADGTWSVGVPVGDVANWPAGTVDITVTGTNTAGTTTSISHPVTVDLAAVAITINILSGDDVINAAEKGSDLQLSGTTSGVEAGQTITVIFGGKSYTTTVATGGSWGLTVPAADLATLPDGAANVQASVSNVAGNIAQTTHAYSVDATAPSVTINTIATDDILNAAEAGSALTISGTSTAEAGQTVTVTLNGVDYSGNVQADGSWSVSVPTGDLVNLTANSYTVSASVSDKAGNPASATHNLTVDLAAPVVTINTVAGDDVINATEHAQAQVISGSATGATTGNTVSVTIGTTTYTTVLDANGNWSIGVPASVISALAQGDVTITTTVTDSAGNSGTASHIVNVALGTPVLGINTIAVDDIINATEKGADLAISGTSNQPAGTQVTVTFNGQNYTTTADSSGNWSVTVPASAVGSLGEATYTVTATATDVDGNSGSASHNVQVNTALPGVTINVVATDDIINAAEAGADQTISGQVTGATAGDTVTVTLGGATYTATVQANLSWSINIPAAALQALGNGELTISATVTNSVGNTGNGTREITIDANLPGLRVDTVAGDDVVNIIEHGQALVITGSSSGLAAGAVLTVSINNQTYSATVLADGSWSVGVPAADVSAWPAGTVTITASGSTTAGNPVSVTHPVTVDLTAIAVSINAITADDVINAAEKGAALTLSGSTSGVEAGQTVTVTFGGKTYSATVAANGSWSTTVPAADMAALRDGDASAQASVSNVNGNSATTTHAYSVDASAPTVTINTIAGDDILNAAEAGTALTITGSSTAEVGQTVTVTLNGANYTGTVQTDGSWSVSVPPAALSALTASNYTVSAAVSDKAGNPASVNHNLTVDTSVPLVTINTVAGDDVINATEHAQAQIISGSATGAATGSTVTVTIGTNTFTTVLDASGNWSVGVPASVVSALANGTVTINASVTDAGGNSGSATHQVTVNTGLPTITFNAISGDNVLNADEKGQPLTISGGSTGLATGAQVTVTLNGHNYSATTDAAGNWTLTVPVSDLAALGQANYTVSASATSAVGNTVSSQANLLVDSGLPGVTINTVAGDDIINAAEAGADQTISGVVTRAAAGDTVTVTLGGNTYTAQVQADLSWSVSVPAADLQALGNGDLTINASVTNASGNTGSGTRDITIDANLPGLRVDTVAGDDIVNSIEHGQALVITGGSSGLNAGVPLTVTINGTAYSATVQADGSWSVGIPAANVSAWPAGPLTVDVAGQSSAGNPVSVSHPFTVDLTAVAISINTVASDDVINAAEKGAGLILSGSTSGIESGQTVTVTFGGKTYTASVAANGSWSVTVPAADLATLPDGAANVQASVSSASGNNASATHAYSVDASAPTLTINTIASDDILNATEAGSPLTLSGTSTAETGQTVTVTLNGATYTGNVQADGSWSVSVPTSALGALTASNYTVSATVNDKAGNPGNASHNLAVDTTAPVLTINTVAGDDIINDAEHAQALVISGTSTGGEAGDVVSVVLNGKTYTTTLDASGNWSVGVPAADVTALGSGAQTITASVSDRAGNSDDASRTVTVSLTAPVIGINTIAGDDVINATEKGSNLALSGTSDQPAGTAITVTLNGQNYSATTDASGNWSVTVPASAVSALGEATYSVTASVTNAQGNSSTASHNVQVNTALPGVTINPVATDDIINAAEAGSAQTISGQVTGAAAGSTVTVTLGGKTYSVTVQPDLSWNVSVPAADWQALGNGELTVNASVTNAVGNTGSGTRDITIDASLPGLRVDTVAGDDVVNIIEHGQAQVITGSSSGFAAGTALTVVINNQTYAATVLANGNWSVGVPAADVSNWPAGALNISVSGANSAGTQTSITHPVTVDLTAVAISINAITSDDVINAAEKGAALTLSGSTSGVEAGQIVTVTFGGKTYSATVAANGSWSTTVPAADMAALRDGDASALVRVTNVNGNSATATHEYSVDSAAPMVTINTIASDNIINASEAAAGVTVSGTSTAEAGQTLTVTLNGTTYQTTVQADGSWSLTLPASALTTLANNGYTLAATVSDLAGNPGSASKGVTVDTTAPVISFNTVAGDDVINNVEHTQAQIISGSATGAVAGDRLVVTIAGQQYVTSTDASGNWSVGVPASVISGLADGTVTISTTITDSAGNSSTQTHNVQVNTAAVSLSVSTISGDNLINAAEAGSALTLSGTGTNFATGTVVTVLLNGKGYSATIQSNGSWSVNVPAADVAALADGTSYTVSASAQDSAGNSATASRSVAVDLTAPVISINTVSTDDRLNAAEQQQPLTLNGSTSAEVGQTVTVTFGGKTYTATVAANGTWALNVPAADLATLGQGAQTITASVNDRAGNPGQTTHALTVDTVAPTITIATVAGDDIINNAEQLAGQTISGTTTAEVGQTVTVTFNGQTWTATVGSGGSWSVFIPAQQFVGLSDGSYTVSATVSDQAGNSGSASRGVTLNGDVPTVTINTFAGDDVVNAAEHGSSLVISGTTTAPVGQTLTLTLNGKTYTTTVQTGGSWSYTLGSADVTALADGNAYVINASVSNAIGNTGSNNHTITVDLSAPAMAINIDSLQADTGLSASDFITSISPVVVNGSLTAALASNETAQISIDGGVTWSTLTVTGTTWRYNDSRTLTDGNYLYQVRVIDAAGNVGATDSQNVVIDTIAPDPAVKTIAISAITTDTGLITNDFVTSDTTLAVSGTLGATLSAGEFAQISIDGGTTWQNLSVSGLTWTYLDGRTLTDGNYNYQVRVIDTAGNIGATASQIVTVDTSAPLASKTITIAGISDDTGLSSSDFVTRDTTLTVRGTLGATLAADERAQISLDGGVTWATLTVIGTNWSYADGRTLTDGTWNYTVRVVDLAGNVGQTATQNVVVDTTSPEAAKSITITGISDDTGASSSDFITSDTTLTVRGVLGAALGANEFAQISTDNGATWVNVTLAADGLNWTYADGRTLTNGTTTWQVRVVDLAGNIGATGSQSAQIDTVNPAQVLTIASISTDTGSSATDFITSDTTLTLTSSLGAGLASGEVAQISLDGGATWTTLTTNGTQWTYTDSRTLTDGSYVYQVRVLDLAGNTGPVVSKTVVVDTINPTATPTIVSYTDDVGQRQGTLSSSQATDDTTPLLNGVLSGPLASGEVVYLYRNGLLLGAVTMVGALNWTYSDSGLVSGAYTYSARVVDLAGNITSSSDFVLTVDTSIPTTLAQITNQTTRDTTPIISGVITAALASGQYVEVVINGKTYTSQPGGAVVVDPAHNTWYVQLPDTDALAASATAYNVTAQVKSSAGNGNTANVSNGTVTVNAAIDYTPAWTTANKTTAWGLTYGLDNHGMWTVLANQQIMQSTDPLTWSKTALTLVQSGNNYATSSIADYDRNGTGDLFITRDDYGTGYINGFTNNGDGTFSSAIQVNVGTLTWYGSIVAFDKEGDGYLDFWIGDAGGPDSNTFLLNNAGTLVGNSTVANNGGSATVGGAVTGYLSLNEGSGVDLNNDGRVDLVQHTFNLNNFYTLSSLISQGNGTFVWGQNTINTFLSVAGSGGNSTSVSMTWADFDGDGDMDLFLPASQGRANFGSLLFNTNGVLGSPVAVGATGTTYASQFSVAVDWDHDGLMDIARIAQTGQSYLYTNVGGASNWTQSVLGGSQSGTTSGVAAMDYDWDGAVDVLVTKQSGSVFLIRNTNTVSYGTSLHLRITDPNGINVYYGNTVKLYNSAGVLVATQIINPQSGMGVNDTSALVNFYGLNAGETYNAVLIKSTGATASNIDQTVNTTWGGLHATDATHAYDLSAEAGTASNNGKFVGTGYNDTFFATAGTDTYDGSGGWVYSSGTGTWLANGGMDVVDFRLSTVGVTANLSSTAAQATGFNTSTFTNIEGISGSNFNDTLTGSTGDNQLEGRGGNDTLNIGNGGHDTLLYKLLNASDATGGNGSDVVNGFTVGTWEGTADTDRIDIRELLQGSGYTGNGKASYVNGVATLDAQAGNIGDFVKVTQSGSDTIVQIDRDGTGGGFATANVVTLTGVHTDLATLLANHQLMVV</sequence>
<feature type="domain" description="Biofilm-associated protein BapA-like prefix-like" evidence="3">
    <location>
        <begin position="5"/>
        <end position="132"/>
    </location>
</feature>
<protein>
    <submittedName>
        <fullName evidence="4">Ig-like domain-containing protein</fullName>
    </submittedName>
</protein>
<dbReference type="InterPro" id="IPR013783">
    <property type="entry name" value="Ig-like_fold"/>
</dbReference>
<dbReference type="InterPro" id="IPR011049">
    <property type="entry name" value="Serralysin-like_metalloprot_C"/>
</dbReference>
<dbReference type="Pfam" id="PF13517">
    <property type="entry name" value="FG-GAP_3"/>
    <property type="match status" value="3"/>
</dbReference>
<dbReference type="EMBL" id="JABXPT010000005">
    <property type="protein sequence ID" value="MBA7898978.1"/>
    <property type="molecule type" value="Genomic_DNA"/>
</dbReference>
<feature type="domain" description="Bacterial Ig-like" evidence="2">
    <location>
        <begin position="4584"/>
        <end position="4660"/>
    </location>
</feature>
<dbReference type="InterPro" id="IPR044016">
    <property type="entry name" value="Big_13"/>
</dbReference>
<feature type="domain" description="Bacterial Ig-like" evidence="2">
    <location>
        <begin position="6194"/>
        <end position="6286"/>
    </location>
</feature>
<name>A0A7W3FZL0_9ESCH</name>
<feature type="domain" description="Bacterial Ig-like" evidence="2">
    <location>
        <begin position="3389"/>
        <end position="3462"/>
    </location>
</feature>
<keyword evidence="1" id="KW-0732">Signal</keyword>
<dbReference type="NCBIfam" id="NF012196">
    <property type="entry name" value="Ig_like_ice"/>
    <property type="match status" value="40"/>
</dbReference>
<feature type="domain" description="Bacterial Ig-like" evidence="2">
    <location>
        <begin position="2790"/>
        <end position="2862"/>
    </location>
</feature>
<feature type="domain" description="Bacterial Ig-like" evidence="2">
    <location>
        <begin position="1100"/>
        <end position="1166"/>
    </location>
</feature>
<feature type="domain" description="Bacterial Ig-like" evidence="2">
    <location>
        <begin position="3986"/>
        <end position="4061"/>
    </location>
</feature>
<feature type="domain" description="Bacterial Ig-like" evidence="2">
    <location>
        <begin position="5171"/>
        <end position="5258"/>
    </location>
</feature>
<feature type="domain" description="Bacterial Ig-like" evidence="2">
    <location>
        <begin position="6301"/>
        <end position="6393"/>
    </location>
</feature>
<feature type="domain" description="Bacterial Ig-like" evidence="2">
    <location>
        <begin position="5874"/>
        <end position="5968"/>
    </location>
</feature>
<dbReference type="Pfam" id="PF19077">
    <property type="entry name" value="Big_13"/>
    <property type="match status" value="21"/>
</dbReference>
<evidence type="ECO:0000313" key="5">
    <source>
        <dbReference type="Proteomes" id="UP000518474"/>
    </source>
</evidence>
<feature type="domain" description="Bacterial Ig-like" evidence="2">
    <location>
        <begin position="5583"/>
        <end position="5650"/>
    </location>
</feature>
<dbReference type="Pfam" id="PF22783">
    <property type="entry name" value="BapA_N"/>
    <property type="match status" value="1"/>
</dbReference>
<dbReference type="InterPro" id="IPR028994">
    <property type="entry name" value="Integrin_alpha_N"/>
</dbReference>
<feature type="domain" description="Bacterial Ig-like" evidence="2">
    <location>
        <begin position="2389"/>
        <end position="2460"/>
    </location>
</feature>
<dbReference type="Proteomes" id="UP000518474">
    <property type="component" value="Unassembled WGS sequence"/>
</dbReference>
<feature type="domain" description="Bacterial Ig-like" evidence="2">
    <location>
        <begin position="5480"/>
        <end position="5558"/>
    </location>
</feature>
<organism evidence="4 5">
    <name type="scientific">Escherichia marmotae</name>
    <dbReference type="NCBI Taxonomy" id="1499973"/>
    <lineage>
        <taxon>Bacteria</taxon>
        <taxon>Pseudomonadati</taxon>
        <taxon>Pseudomonadota</taxon>
        <taxon>Gammaproteobacteria</taxon>
        <taxon>Enterobacterales</taxon>
        <taxon>Enterobacteriaceae</taxon>
        <taxon>Escherichia</taxon>
    </lineage>
</organism>
<proteinExistence type="predicted"/>
<reference evidence="4 5" key="1">
    <citation type="submission" date="2020-06" db="EMBL/GenBank/DDBJ databases">
        <title>REHAB project genomes.</title>
        <authorList>
            <person name="Shaw L.P."/>
        </authorList>
    </citation>
    <scope>NUCLEOTIDE SEQUENCE [LARGE SCALE GENOMIC DNA]</scope>
    <source>
        <strain evidence="4 5">RHBSTW-00604</strain>
    </source>
</reference>
<comment type="caution">
    <text evidence="4">The sequence shown here is derived from an EMBL/GenBank/DDBJ whole genome shotgun (WGS) entry which is preliminary data.</text>
</comment>
<dbReference type="NCBIfam" id="TIGR03661">
    <property type="entry name" value="T1SS_VCA0849"/>
    <property type="match status" value="1"/>
</dbReference>
<evidence type="ECO:0000259" key="3">
    <source>
        <dbReference type="Pfam" id="PF22783"/>
    </source>
</evidence>